<dbReference type="Gene3D" id="3.40.50.300">
    <property type="entry name" value="P-loop containing nucleotide triphosphate hydrolases"/>
    <property type="match status" value="2"/>
</dbReference>
<dbReference type="GO" id="GO:0017038">
    <property type="term" value="P:protein import"/>
    <property type="evidence" value="ECO:0007669"/>
    <property type="project" value="InterPro"/>
</dbReference>
<dbReference type="NCBIfam" id="NF009538">
    <property type="entry name" value="PRK12904.1"/>
    <property type="match status" value="1"/>
</dbReference>
<dbReference type="InterPro" id="IPR027417">
    <property type="entry name" value="P-loop_NTPase"/>
</dbReference>
<dbReference type="Pfam" id="PF07517">
    <property type="entry name" value="SecA_DEAD"/>
    <property type="match status" value="1"/>
</dbReference>
<comment type="similarity">
    <text evidence="2 15 16">Belongs to the SecA family.</text>
</comment>
<evidence type="ECO:0000256" key="3">
    <source>
        <dbReference type="ARBA" id="ARBA00022448"/>
    </source>
</evidence>
<keyword evidence="6" id="KW-0997">Cell inner membrane</keyword>
<comment type="function">
    <text evidence="15">Part of the Sec protein translocase complex. Interacts with the SecYEG preprotein conducting channel. Has a central role in coupling the hydrolysis of ATP to the transfer of proteins into and across the cell membrane, serving both as a receptor for the preprotein-SecB complex and as an ATP-driven molecular motor driving the stepwise translocation of polypeptide chains across the membrane.</text>
</comment>
<evidence type="ECO:0000256" key="8">
    <source>
        <dbReference type="ARBA" id="ARBA00022741"/>
    </source>
</evidence>
<sequence length="901" mass="101478">MLGFGSIARKVFGTPNDRKIKATRPVIDKINALEAEFETLSDEQLIEKTHNLQERAKAGEDLDKLLPEAFANVREGAKRALGLRAFDVQLMGGIFLHEGNISEMKTGEGKTLVATFPAYLNALSGKGVHIVTVNDYLARRDAEWMGKVYAQLGMTTGVVYPQQPEDEKLEAYACDVTYATNNELGFDYLRDNMKAELKDVAQKHHNFAIVDEVDSILIDEARTPLIISGPSQDRSDLYRTIDKIIPEVKDEHFTMDEKTRNVTYTDEGNEFLEERLTRYGILPEGQPLYAPESTTIVHHINQGLKAHKIFHKDKDYIVRDGDVVLIDEFTGRMMAGRRLSDGLHQAIEAKEGCEIQPENVTLASVTFQNYFRLYDKLSGMTGTALTEAEEFMDIYGLGVVEVPTNLPVARIDEHDAVYRTAQEKYDAIVEAIKEANAKGQPVLVGTTSIEKSELLSQMLDKAKMKHNVLNARQHEKEAQIVADAGKLGAITIATNMAGRGTDIKLGGNVEFKVMEAIAANPERDPEEIRAEIEERHKADEEAVKQAGGLFVLATERHESRRIDNQLRGRSGRQGDPGRSSFFLSLEDDLMRIFGSERLDAMLSRLGMKEGEAIVHPWVNKSLERAQAKVEGRNFDIRKQLLKFDDVMNDQRKVIFGQRREIMETEDLSDVVQDMRHQVIDDLVDEYMPKKSYADQWDTEKLYAAVLEQVGVDAPVIDWANEEGVDDAEIRERLYKASDEFMAQKAVEFGPENMRSIEKQILLQTIDGKWRDHLLTLEHLRSVVGFRGYAQRDPLNEYKNEAFQLFEGLLDGLREDVCKKLSQIRPMTEEEQQAMMQQMLAQQAAQQQAAAMQQAQAESGEPAGEAQEGFDESDPATWGDPGRNDPCPCGSGKKFKHCHGKF</sequence>
<evidence type="ECO:0000259" key="18">
    <source>
        <dbReference type="PROSITE" id="PS51192"/>
    </source>
</evidence>
<name>A0A2T0RPE4_9RHOB</name>
<keyword evidence="7" id="KW-0479">Metal-binding</keyword>
<evidence type="ECO:0000256" key="1">
    <source>
        <dbReference type="ARBA" id="ARBA00001947"/>
    </source>
</evidence>
<evidence type="ECO:0000256" key="11">
    <source>
        <dbReference type="ARBA" id="ARBA00022927"/>
    </source>
</evidence>
<dbReference type="SUPFAM" id="SSF81767">
    <property type="entry name" value="Pre-protein crosslinking domain of SecA"/>
    <property type="match status" value="1"/>
</dbReference>
<dbReference type="PANTHER" id="PTHR30612">
    <property type="entry name" value="SECA INNER MEMBRANE COMPONENT OF SEC PROTEIN SECRETION SYSTEM"/>
    <property type="match status" value="1"/>
</dbReference>
<dbReference type="InterPro" id="IPR014001">
    <property type="entry name" value="Helicase_ATP-bd"/>
</dbReference>
<comment type="subcellular location">
    <subcellularLocation>
        <location evidence="15">Cell membrane</location>
        <topology evidence="15">Peripheral membrane protein</topology>
        <orientation evidence="15">Cytoplasmic side</orientation>
    </subcellularLocation>
    <subcellularLocation>
        <location evidence="15">Cytoplasm</location>
    </subcellularLocation>
    <text evidence="15">Distribution is 50-50.</text>
</comment>
<dbReference type="Proteomes" id="UP000239480">
    <property type="component" value="Unassembled WGS sequence"/>
</dbReference>
<evidence type="ECO:0000259" key="19">
    <source>
        <dbReference type="PROSITE" id="PS51194"/>
    </source>
</evidence>
<dbReference type="InterPro" id="IPR044722">
    <property type="entry name" value="SecA_SF2_C"/>
</dbReference>
<keyword evidence="5 15" id="KW-0963">Cytoplasm</keyword>
<evidence type="ECO:0000256" key="5">
    <source>
        <dbReference type="ARBA" id="ARBA00022490"/>
    </source>
</evidence>
<dbReference type="InterPro" id="IPR020937">
    <property type="entry name" value="SecA_CS"/>
</dbReference>
<dbReference type="InterPro" id="IPR011115">
    <property type="entry name" value="SecA_DEAD"/>
</dbReference>
<dbReference type="PROSITE" id="PS51196">
    <property type="entry name" value="SECA_MOTOR_DEAD"/>
    <property type="match status" value="1"/>
</dbReference>
<dbReference type="GO" id="GO:0031522">
    <property type="term" value="C:cell envelope Sec protein transport complex"/>
    <property type="evidence" value="ECO:0007669"/>
    <property type="project" value="TreeGrafter"/>
</dbReference>
<dbReference type="Pfam" id="PF21090">
    <property type="entry name" value="P-loop_SecA"/>
    <property type="match status" value="1"/>
</dbReference>
<dbReference type="EC" id="7.4.2.8" evidence="15"/>
<dbReference type="GO" id="GO:0046872">
    <property type="term" value="F:metal ion binding"/>
    <property type="evidence" value="ECO:0007669"/>
    <property type="project" value="UniProtKB-KW"/>
</dbReference>
<dbReference type="GO" id="GO:0005829">
    <property type="term" value="C:cytosol"/>
    <property type="evidence" value="ECO:0007669"/>
    <property type="project" value="TreeGrafter"/>
</dbReference>
<evidence type="ECO:0000256" key="16">
    <source>
        <dbReference type="RuleBase" id="RU003874"/>
    </source>
</evidence>
<evidence type="ECO:0000256" key="15">
    <source>
        <dbReference type="HAMAP-Rule" id="MF_01382"/>
    </source>
</evidence>
<evidence type="ECO:0000256" key="6">
    <source>
        <dbReference type="ARBA" id="ARBA00022519"/>
    </source>
</evidence>
<dbReference type="HAMAP" id="MF_01382">
    <property type="entry name" value="SecA"/>
    <property type="match status" value="1"/>
</dbReference>
<dbReference type="SMART" id="SM00957">
    <property type="entry name" value="SecA_DEAD"/>
    <property type="match status" value="1"/>
</dbReference>
<feature type="region of interest" description="Disordered" evidence="17">
    <location>
        <begin position="848"/>
        <end position="901"/>
    </location>
</feature>
<feature type="domain" description="Helicase C-terminal" evidence="19">
    <location>
        <begin position="424"/>
        <end position="622"/>
    </location>
</feature>
<dbReference type="InterPro" id="IPR036670">
    <property type="entry name" value="SecA_X-link_sf"/>
</dbReference>
<feature type="binding site" evidence="15">
    <location>
        <begin position="107"/>
        <end position="111"/>
    </location>
    <ligand>
        <name>ATP</name>
        <dbReference type="ChEBI" id="CHEBI:30616"/>
    </ligand>
</feature>
<comment type="caution">
    <text evidence="21">The sequence shown here is derived from an EMBL/GenBank/DDBJ whole genome shotgun (WGS) entry which is preliminary data.</text>
</comment>
<dbReference type="Gene3D" id="1.10.3060.10">
    <property type="entry name" value="Helical scaffold and wing domains of SecA"/>
    <property type="match status" value="1"/>
</dbReference>
<dbReference type="Pfam" id="PF07516">
    <property type="entry name" value="SecA_SW"/>
    <property type="match status" value="1"/>
</dbReference>
<dbReference type="PROSITE" id="PS51192">
    <property type="entry name" value="HELICASE_ATP_BIND_1"/>
    <property type="match status" value="1"/>
</dbReference>
<evidence type="ECO:0000259" key="20">
    <source>
        <dbReference type="PROSITE" id="PS51196"/>
    </source>
</evidence>
<dbReference type="SMART" id="SM00958">
    <property type="entry name" value="SecA_PP_bind"/>
    <property type="match status" value="1"/>
</dbReference>
<keyword evidence="3 15" id="KW-0813">Transport</keyword>
<dbReference type="GO" id="GO:0008564">
    <property type="term" value="F:protein-exporting ATPase activity"/>
    <property type="evidence" value="ECO:0007669"/>
    <property type="project" value="UniProtKB-EC"/>
</dbReference>
<dbReference type="GO" id="GO:0065002">
    <property type="term" value="P:intracellular protein transmembrane transport"/>
    <property type="evidence" value="ECO:0007669"/>
    <property type="project" value="UniProtKB-UniRule"/>
</dbReference>
<dbReference type="Pfam" id="PF01043">
    <property type="entry name" value="SecA_PP_bind"/>
    <property type="match status" value="1"/>
</dbReference>
<dbReference type="AlphaFoldDB" id="A0A2T0RPE4"/>
<organism evidence="21 22">
    <name type="scientific">Aliiruegeria haliotis</name>
    <dbReference type="NCBI Taxonomy" id="1280846"/>
    <lineage>
        <taxon>Bacteria</taxon>
        <taxon>Pseudomonadati</taxon>
        <taxon>Pseudomonadota</taxon>
        <taxon>Alphaproteobacteria</taxon>
        <taxon>Rhodobacterales</taxon>
        <taxon>Roseobacteraceae</taxon>
        <taxon>Aliiruegeria</taxon>
    </lineage>
</organism>
<evidence type="ECO:0000313" key="22">
    <source>
        <dbReference type="Proteomes" id="UP000239480"/>
    </source>
</evidence>
<comment type="subunit">
    <text evidence="15">Monomer and homodimer. Part of the essential Sec protein translocation apparatus which comprises SecA, SecYEG and auxiliary proteins SecDF-YajC and YidC.</text>
</comment>
<dbReference type="PROSITE" id="PS01312">
    <property type="entry name" value="SECA"/>
    <property type="match status" value="1"/>
</dbReference>
<dbReference type="FunFam" id="3.40.50.300:FF:000113">
    <property type="entry name" value="Preprotein translocase subunit SecA"/>
    <property type="match status" value="1"/>
</dbReference>
<accession>A0A2T0RPE4</accession>
<feature type="domain" description="Helicase ATP-binding" evidence="18">
    <location>
        <begin position="91"/>
        <end position="249"/>
    </location>
</feature>
<keyword evidence="22" id="KW-1185">Reference proteome</keyword>
<dbReference type="OrthoDB" id="9805579at2"/>
<dbReference type="GO" id="GO:0005524">
    <property type="term" value="F:ATP binding"/>
    <property type="evidence" value="ECO:0007669"/>
    <property type="project" value="UniProtKB-UniRule"/>
</dbReference>
<dbReference type="FunFam" id="1.10.3060.10:FF:000003">
    <property type="entry name" value="Protein translocase subunit SecA"/>
    <property type="match status" value="1"/>
</dbReference>
<dbReference type="InterPro" id="IPR000185">
    <property type="entry name" value="SecA"/>
</dbReference>
<dbReference type="SUPFAM" id="SSF81886">
    <property type="entry name" value="Helical scaffold and wing domains of SecA"/>
    <property type="match status" value="1"/>
</dbReference>
<feature type="binding site" evidence="15">
    <location>
        <position position="89"/>
    </location>
    <ligand>
        <name>ATP</name>
        <dbReference type="ChEBI" id="CHEBI:30616"/>
    </ligand>
</feature>
<gene>
    <name evidence="15" type="primary">secA</name>
    <name evidence="21" type="ORF">CLV78_105100</name>
</gene>
<keyword evidence="13 15" id="KW-0811">Translocation</keyword>
<keyword evidence="14 15" id="KW-0472">Membrane</keyword>
<dbReference type="GO" id="GO:0006605">
    <property type="term" value="P:protein targeting"/>
    <property type="evidence" value="ECO:0007669"/>
    <property type="project" value="UniProtKB-UniRule"/>
</dbReference>
<evidence type="ECO:0000256" key="17">
    <source>
        <dbReference type="SAM" id="MobiDB-lite"/>
    </source>
</evidence>
<dbReference type="Pfam" id="PF02810">
    <property type="entry name" value="SEC-C"/>
    <property type="match status" value="1"/>
</dbReference>
<dbReference type="PRINTS" id="PR00906">
    <property type="entry name" value="SECA"/>
</dbReference>
<dbReference type="PROSITE" id="PS51194">
    <property type="entry name" value="HELICASE_CTER"/>
    <property type="match status" value="1"/>
</dbReference>
<evidence type="ECO:0000256" key="9">
    <source>
        <dbReference type="ARBA" id="ARBA00022833"/>
    </source>
</evidence>
<dbReference type="CDD" id="cd17928">
    <property type="entry name" value="DEXDc_SecA"/>
    <property type="match status" value="1"/>
</dbReference>
<dbReference type="InterPro" id="IPR014018">
    <property type="entry name" value="SecA_motor_DEAD"/>
</dbReference>
<comment type="catalytic activity">
    <reaction evidence="15">
        <text>ATP + H2O + cellular proteinSide 1 = ADP + phosphate + cellular proteinSide 2.</text>
        <dbReference type="EC" id="7.4.2.8"/>
    </reaction>
</comment>
<feature type="domain" description="SecA family profile" evidence="20">
    <location>
        <begin position="5"/>
        <end position="614"/>
    </location>
</feature>
<dbReference type="InterPro" id="IPR011130">
    <property type="entry name" value="SecA_preprotein_X-link_dom"/>
</dbReference>
<evidence type="ECO:0000256" key="4">
    <source>
        <dbReference type="ARBA" id="ARBA00022475"/>
    </source>
</evidence>
<evidence type="ECO:0000313" key="21">
    <source>
        <dbReference type="EMBL" id="PRY23048.1"/>
    </source>
</evidence>
<keyword evidence="10 15" id="KW-0067">ATP-binding</keyword>
<keyword evidence="4 15" id="KW-1003">Cell membrane</keyword>
<comment type="cofactor">
    <cofactor evidence="1">
        <name>Zn(2+)</name>
        <dbReference type="ChEBI" id="CHEBI:29105"/>
    </cofactor>
</comment>
<evidence type="ECO:0000256" key="10">
    <source>
        <dbReference type="ARBA" id="ARBA00022840"/>
    </source>
</evidence>
<dbReference type="InterPro" id="IPR004027">
    <property type="entry name" value="SEC_C_motif"/>
</dbReference>
<dbReference type="GO" id="GO:0043952">
    <property type="term" value="P:protein transport by the Sec complex"/>
    <property type="evidence" value="ECO:0007669"/>
    <property type="project" value="UniProtKB-ARBA"/>
</dbReference>
<dbReference type="InterPro" id="IPR001650">
    <property type="entry name" value="Helicase_C-like"/>
</dbReference>
<keyword evidence="12 15" id="KW-1278">Translocase</keyword>
<dbReference type="RefSeq" id="WP_106205364.1">
    <property type="nucleotide sequence ID" value="NZ_PVTD01000005.1"/>
</dbReference>
<dbReference type="CDD" id="cd18803">
    <property type="entry name" value="SF2_C_secA"/>
    <property type="match status" value="1"/>
</dbReference>
<reference evidence="21 22" key="1">
    <citation type="submission" date="2018-03" db="EMBL/GenBank/DDBJ databases">
        <title>Genomic Encyclopedia of Archaeal and Bacterial Type Strains, Phase II (KMG-II): from individual species to whole genera.</title>
        <authorList>
            <person name="Goeker M."/>
        </authorList>
    </citation>
    <scope>NUCLEOTIDE SEQUENCE [LARGE SCALE GENOMIC DNA]</scope>
    <source>
        <strain evidence="21 22">DSM 29328</strain>
    </source>
</reference>
<dbReference type="Gene3D" id="3.90.1440.10">
    <property type="entry name" value="SecA, preprotein cross-linking domain"/>
    <property type="match status" value="1"/>
</dbReference>
<dbReference type="NCBIfam" id="TIGR00963">
    <property type="entry name" value="secA"/>
    <property type="match status" value="1"/>
</dbReference>
<feature type="binding site" evidence="15">
    <location>
        <position position="502"/>
    </location>
    <ligand>
        <name>ATP</name>
        <dbReference type="ChEBI" id="CHEBI:30616"/>
    </ligand>
</feature>
<keyword evidence="9" id="KW-0862">Zinc</keyword>
<dbReference type="EMBL" id="PVTD01000005">
    <property type="protein sequence ID" value="PRY23048.1"/>
    <property type="molecule type" value="Genomic_DNA"/>
</dbReference>
<dbReference type="InterPro" id="IPR011116">
    <property type="entry name" value="SecA_Wing/Scaffold"/>
</dbReference>
<dbReference type="InterPro" id="IPR036266">
    <property type="entry name" value="SecA_Wing/Scaffold_sf"/>
</dbReference>
<evidence type="ECO:0000256" key="13">
    <source>
        <dbReference type="ARBA" id="ARBA00023010"/>
    </source>
</evidence>
<keyword evidence="8 15" id="KW-0547">Nucleotide-binding</keyword>
<proteinExistence type="inferred from homology"/>
<dbReference type="SUPFAM" id="SSF52540">
    <property type="entry name" value="P-loop containing nucleoside triphosphate hydrolases"/>
    <property type="match status" value="2"/>
</dbReference>
<dbReference type="FunFam" id="3.90.1440.10:FF:000001">
    <property type="entry name" value="Preprotein translocase subunit SecA"/>
    <property type="match status" value="1"/>
</dbReference>
<evidence type="ECO:0000256" key="12">
    <source>
        <dbReference type="ARBA" id="ARBA00022967"/>
    </source>
</evidence>
<feature type="compositionally biased region" description="Basic residues" evidence="17">
    <location>
        <begin position="892"/>
        <end position="901"/>
    </location>
</feature>
<dbReference type="PANTHER" id="PTHR30612:SF0">
    <property type="entry name" value="CHLOROPLAST PROTEIN-TRANSPORTING ATPASE"/>
    <property type="match status" value="1"/>
</dbReference>
<evidence type="ECO:0000256" key="2">
    <source>
        <dbReference type="ARBA" id="ARBA00007650"/>
    </source>
</evidence>
<dbReference type="GO" id="GO:0005886">
    <property type="term" value="C:plasma membrane"/>
    <property type="evidence" value="ECO:0007669"/>
    <property type="project" value="UniProtKB-SubCell"/>
</dbReference>
<protein>
    <recommendedName>
        <fullName evidence="15 16">Protein translocase subunit SecA</fullName>
        <ecNumber evidence="15">7.4.2.8</ecNumber>
    </recommendedName>
</protein>
<evidence type="ECO:0000256" key="7">
    <source>
        <dbReference type="ARBA" id="ARBA00022723"/>
    </source>
</evidence>
<keyword evidence="11 15" id="KW-0653">Protein transport</keyword>
<evidence type="ECO:0000256" key="14">
    <source>
        <dbReference type="ARBA" id="ARBA00023136"/>
    </source>
</evidence>